<dbReference type="GeneID" id="98160967"/>
<dbReference type="RefSeq" id="XP_070898542.1">
    <property type="nucleotide sequence ID" value="XM_071045803.1"/>
</dbReference>
<evidence type="ECO:0000256" key="1">
    <source>
        <dbReference type="SAM" id="MobiDB-lite"/>
    </source>
</evidence>
<feature type="domain" description="DUF7924" evidence="2">
    <location>
        <begin position="236"/>
        <end position="459"/>
    </location>
</feature>
<evidence type="ECO:0000313" key="3">
    <source>
        <dbReference type="EMBL" id="KAL2849007.1"/>
    </source>
</evidence>
<sequence length="505" mass="54975">MPPGRRPRATGTANQAQAPVRRSTRASKPPQRLGAAVPAQNNNNAAGPAKRGRGRPKKGQEKNAQGRKRKRAASSDDKDDGDQDDGDGRSAKRRQNGPIFNVYFNGLKGKSGQRTGKGDAVYHWVTKRRWPKGMGGAAASSDDDGDDDDDDDDDEDDEADGGAGGRNSQSSSRSKWTNFLQVQSSYGYEGWNGIHQEDLNLLTALAARDCATPQGTVFDANTLRYLDRTKQSGTHTGLAALVFPLIVPFAGVEVLRGAVPFNYLLDLIDQTWDACPPLDLNTQRFWKIPEPRPYYTAGFSRRVGFSDAQSTLLEPYLSADANTSTFQASSDIIFPFLTAEGKDCHGSIKEADKKNLHHMTRAMKGVVDLFKKVKREKELDCRILGFSISFDYETVKIHAHYPVVTEKSDATKVDYHRHEVNNFSFTTQNGRDRWTCYKFVMAIYNDWVPKHFERLCSAIDQLPVFDVDADGSGSGDAADTAGAAAPVASGALGGAGPSGAAASGN</sequence>
<dbReference type="InterPro" id="IPR057684">
    <property type="entry name" value="DUF7924"/>
</dbReference>
<keyword evidence="4" id="KW-1185">Reference proteome</keyword>
<comment type="caution">
    <text evidence="3">The sequence shown here is derived from an EMBL/GenBank/DDBJ whole genome shotgun (WGS) entry which is preliminary data.</text>
</comment>
<feature type="region of interest" description="Disordered" evidence="1">
    <location>
        <begin position="132"/>
        <end position="174"/>
    </location>
</feature>
<evidence type="ECO:0000313" key="4">
    <source>
        <dbReference type="Proteomes" id="UP001610444"/>
    </source>
</evidence>
<dbReference type="Pfam" id="PF25545">
    <property type="entry name" value="DUF7924"/>
    <property type="match status" value="1"/>
</dbReference>
<gene>
    <name evidence="3" type="ORF">BJX68DRAFT_267350</name>
</gene>
<dbReference type="PANTHER" id="PTHR42470:SF2">
    <property type="match status" value="1"/>
</dbReference>
<reference evidence="3 4" key="1">
    <citation type="submission" date="2024-07" db="EMBL/GenBank/DDBJ databases">
        <title>Section-level genome sequencing and comparative genomics of Aspergillus sections Usti and Cavernicolus.</title>
        <authorList>
            <consortium name="Lawrence Berkeley National Laboratory"/>
            <person name="Nybo J.L."/>
            <person name="Vesth T.C."/>
            <person name="Theobald S."/>
            <person name="Frisvad J.C."/>
            <person name="Larsen T.O."/>
            <person name="Kjaerboelling I."/>
            <person name="Rothschild-Mancinelli K."/>
            <person name="Lyhne E.K."/>
            <person name="Kogle M.E."/>
            <person name="Barry K."/>
            <person name="Clum A."/>
            <person name="Na H."/>
            <person name="Ledsgaard L."/>
            <person name="Lin J."/>
            <person name="Lipzen A."/>
            <person name="Kuo A."/>
            <person name="Riley R."/>
            <person name="Mondo S."/>
            <person name="LaButti K."/>
            <person name="Haridas S."/>
            <person name="Pangalinan J."/>
            <person name="Salamov A.A."/>
            <person name="Simmons B.A."/>
            <person name="Magnuson J.K."/>
            <person name="Chen J."/>
            <person name="Drula E."/>
            <person name="Henrissat B."/>
            <person name="Wiebenga A."/>
            <person name="Lubbers R.J."/>
            <person name="Gomes A.C."/>
            <person name="Macurrencykelacurrency M.R."/>
            <person name="Stajich J."/>
            <person name="Grigoriev I.V."/>
            <person name="Mortensen U.H."/>
            <person name="De vries R.P."/>
            <person name="Baker S.E."/>
            <person name="Andersen M.R."/>
        </authorList>
    </citation>
    <scope>NUCLEOTIDE SEQUENCE [LARGE SCALE GENOMIC DNA]</scope>
    <source>
        <strain evidence="3 4">CBS 756.74</strain>
    </source>
</reference>
<organism evidence="3 4">
    <name type="scientific">Aspergillus pseudodeflectus</name>
    <dbReference type="NCBI Taxonomy" id="176178"/>
    <lineage>
        <taxon>Eukaryota</taxon>
        <taxon>Fungi</taxon>
        <taxon>Dikarya</taxon>
        <taxon>Ascomycota</taxon>
        <taxon>Pezizomycotina</taxon>
        <taxon>Eurotiomycetes</taxon>
        <taxon>Eurotiomycetidae</taxon>
        <taxon>Eurotiales</taxon>
        <taxon>Aspergillaceae</taxon>
        <taxon>Aspergillus</taxon>
        <taxon>Aspergillus subgen. Nidulantes</taxon>
    </lineage>
</organism>
<dbReference type="Proteomes" id="UP001610444">
    <property type="component" value="Unassembled WGS sequence"/>
</dbReference>
<accession>A0ABR4K9P8</accession>
<protein>
    <recommendedName>
        <fullName evidence="2">DUF7924 domain-containing protein</fullName>
    </recommendedName>
</protein>
<proteinExistence type="predicted"/>
<evidence type="ECO:0000259" key="2">
    <source>
        <dbReference type="Pfam" id="PF25545"/>
    </source>
</evidence>
<feature type="region of interest" description="Disordered" evidence="1">
    <location>
        <begin position="1"/>
        <end position="117"/>
    </location>
</feature>
<feature type="compositionally biased region" description="Acidic residues" evidence="1">
    <location>
        <begin position="141"/>
        <end position="160"/>
    </location>
</feature>
<name>A0ABR4K9P8_9EURO</name>
<dbReference type="PANTHER" id="PTHR42470">
    <property type="entry name" value="VAST DOMAIN-CONTAINING PROTEIN"/>
    <property type="match status" value="1"/>
</dbReference>
<feature type="compositionally biased region" description="Low complexity" evidence="1">
    <location>
        <begin position="34"/>
        <end position="49"/>
    </location>
</feature>
<dbReference type="EMBL" id="JBFXLR010000024">
    <property type="protein sequence ID" value="KAL2849007.1"/>
    <property type="molecule type" value="Genomic_DNA"/>
</dbReference>